<sequence length="136" mass="14847">MEEIVPTTPVSGSGSRETVQVLNVEILRVANEIESLLLPSNKNENGSAFGIVDKEGGPKWSSYCLPSPPPPPPTPREISKGYDLVTFTASHPPGQAYKDKASSTASTTPNKYAEPYKEEIYFHVTKSELKRQLEAV</sequence>
<keyword evidence="3" id="KW-1185">Reference proteome</keyword>
<dbReference type="Proteomes" id="UP000827721">
    <property type="component" value="Unassembled WGS sequence"/>
</dbReference>
<reference evidence="2 3" key="1">
    <citation type="submission" date="2021-02" db="EMBL/GenBank/DDBJ databases">
        <title>Plant Genome Project.</title>
        <authorList>
            <person name="Zhang R.-G."/>
        </authorList>
    </citation>
    <scope>NUCLEOTIDE SEQUENCE [LARGE SCALE GENOMIC DNA]</scope>
    <source>
        <tissue evidence="2">Leaves</tissue>
    </source>
</reference>
<organism evidence="2 3">
    <name type="scientific">Xanthoceras sorbifolium</name>
    <dbReference type="NCBI Taxonomy" id="99658"/>
    <lineage>
        <taxon>Eukaryota</taxon>
        <taxon>Viridiplantae</taxon>
        <taxon>Streptophyta</taxon>
        <taxon>Embryophyta</taxon>
        <taxon>Tracheophyta</taxon>
        <taxon>Spermatophyta</taxon>
        <taxon>Magnoliopsida</taxon>
        <taxon>eudicotyledons</taxon>
        <taxon>Gunneridae</taxon>
        <taxon>Pentapetalae</taxon>
        <taxon>rosids</taxon>
        <taxon>malvids</taxon>
        <taxon>Sapindales</taxon>
        <taxon>Sapindaceae</taxon>
        <taxon>Xanthoceroideae</taxon>
        <taxon>Xanthoceras</taxon>
    </lineage>
</organism>
<name>A0ABQ8HZA8_9ROSI</name>
<evidence type="ECO:0000313" key="3">
    <source>
        <dbReference type="Proteomes" id="UP000827721"/>
    </source>
</evidence>
<dbReference type="EMBL" id="JAFEMO010000006">
    <property type="protein sequence ID" value="KAH7569549.1"/>
    <property type="molecule type" value="Genomic_DNA"/>
</dbReference>
<evidence type="ECO:0000313" key="2">
    <source>
        <dbReference type="EMBL" id="KAH7569549.1"/>
    </source>
</evidence>
<evidence type="ECO:0000256" key="1">
    <source>
        <dbReference type="SAM" id="MobiDB-lite"/>
    </source>
</evidence>
<gene>
    <name evidence="2" type="ORF">JRO89_XS06G0182700</name>
</gene>
<protein>
    <submittedName>
        <fullName evidence="2">Uncharacterized protein</fullName>
    </submittedName>
</protein>
<feature type="region of interest" description="Disordered" evidence="1">
    <location>
        <begin position="89"/>
        <end position="110"/>
    </location>
</feature>
<comment type="caution">
    <text evidence="2">The sequence shown here is derived from an EMBL/GenBank/DDBJ whole genome shotgun (WGS) entry which is preliminary data.</text>
</comment>
<proteinExistence type="predicted"/>
<accession>A0ABQ8HZA8</accession>